<name>A0ABW0GBT3_9PROT</name>
<accession>A0ABW0GBT3</accession>
<dbReference type="RefSeq" id="WP_376997928.1">
    <property type="nucleotide sequence ID" value="NZ_JBHSLC010000081.1"/>
</dbReference>
<proteinExistence type="predicted"/>
<evidence type="ECO:0000313" key="1">
    <source>
        <dbReference type="EMBL" id="MFC5358216.1"/>
    </source>
</evidence>
<keyword evidence="2" id="KW-1185">Reference proteome</keyword>
<evidence type="ECO:0000313" key="2">
    <source>
        <dbReference type="Proteomes" id="UP001596166"/>
    </source>
</evidence>
<organism evidence="1 2">
    <name type="scientific">Azospirillum himalayense</name>
    <dbReference type="NCBI Taxonomy" id="654847"/>
    <lineage>
        <taxon>Bacteria</taxon>
        <taxon>Pseudomonadati</taxon>
        <taxon>Pseudomonadota</taxon>
        <taxon>Alphaproteobacteria</taxon>
        <taxon>Rhodospirillales</taxon>
        <taxon>Azospirillaceae</taxon>
        <taxon>Azospirillum</taxon>
    </lineage>
</organism>
<protein>
    <recommendedName>
        <fullName evidence="3">4-oxalocrotonate tautomerase domain-containing protein</fullName>
    </recommendedName>
</protein>
<dbReference type="EMBL" id="JBHSLC010000081">
    <property type="protein sequence ID" value="MFC5358216.1"/>
    <property type="molecule type" value="Genomic_DNA"/>
</dbReference>
<reference evidence="2" key="1">
    <citation type="journal article" date="2019" name="Int. J. Syst. Evol. Microbiol.">
        <title>The Global Catalogue of Microorganisms (GCM) 10K type strain sequencing project: providing services to taxonomists for standard genome sequencing and annotation.</title>
        <authorList>
            <consortium name="The Broad Institute Genomics Platform"/>
            <consortium name="The Broad Institute Genome Sequencing Center for Infectious Disease"/>
            <person name="Wu L."/>
            <person name="Ma J."/>
        </authorList>
    </citation>
    <scope>NUCLEOTIDE SEQUENCE [LARGE SCALE GENOMIC DNA]</scope>
    <source>
        <strain evidence="2">CCUG 58760</strain>
    </source>
</reference>
<gene>
    <name evidence="1" type="ORF">ACFPMG_24820</name>
</gene>
<dbReference type="Proteomes" id="UP001596166">
    <property type="component" value="Unassembled WGS sequence"/>
</dbReference>
<comment type="caution">
    <text evidence="1">The sequence shown here is derived from an EMBL/GenBank/DDBJ whole genome shotgun (WGS) entry which is preliminary data.</text>
</comment>
<sequence length="67" mass="7768">MDYELQCMILCPPDQVSDRSAYGEILQEVAELIQRRLDDRGAYYFIEVRDVRKGEKVFRTAGSPKTP</sequence>
<evidence type="ECO:0008006" key="3">
    <source>
        <dbReference type="Google" id="ProtNLM"/>
    </source>
</evidence>